<comment type="caution">
    <text evidence="2">The sequence shown here is derived from an EMBL/GenBank/DDBJ whole genome shotgun (WGS) entry which is preliminary data.</text>
</comment>
<evidence type="ECO:0000313" key="3">
    <source>
        <dbReference type="Proteomes" id="UP000769780"/>
    </source>
</evidence>
<gene>
    <name evidence="2" type="ORF">H0185_16740</name>
</gene>
<keyword evidence="3" id="KW-1185">Reference proteome</keyword>
<dbReference type="Gene3D" id="1.20.810.10">
    <property type="entry name" value="Cytochrome Bc1 Complex, Chain C"/>
    <property type="match status" value="1"/>
</dbReference>
<dbReference type="EMBL" id="JACWFH010000024">
    <property type="protein sequence ID" value="MBY0098434.1"/>
    <property type="molecule type" value="Genomic_DNA"/>
</dbReference>
<dbReference type="InterPro" id="IPR027387">
    <property type="entry name" value="Cytb/b6-like_sf"/>
</dbReference>
<dbReference type="InterPro" id="IPR016174">
    <property type="entry name" value="Di-haem_cyt_TM"/>
</dbReference>
<keyword evidence="1" id="KW-0812">Transmembrane</keyword>
<feature type="transmembrane region" description="Helical" evidence="1">
    <location>
        <begin position="5"/>
        <end position="28"/>
    </location>
</feature>
<name>A0ABS7K849_9BACI</name>
<reference evidence="2 3" key="1">
    <citation type="submission" date="2020-07" db="EMBL/GenBank/DDBJ databases">
        <title>Fungal Genomes of the International Space Station.</title>
        <authorList>
            <person name="Seuylemezian A."/>
            <person name="Singh N.K."/>
            <person name="Wood J."/>
            <person name="Venkateswaran K."/>
        </authorList>
    </citation>
    <scope>NUCLEOTIDE SEQUENCE [LARGE SCALE GENOMIC DNA]</scope>
    <source>
        <strain evidence="2 3">PL-B2</strain>
    </source>
</reference>
<sequence length="82" mass="9031">MRSYLLFFISFLALYFIIQFVSGLILTATYKPKFSETGGSSVHLSNEVALGGSLGVPFIALVILATLMAWLVVRMVRKVMGK</sequence>
<dbReference type="Proteomes" id="UP000769780">
    <property type="component" value="Unassembled WGS sequence"/>
</dbReference>
<protein>
    <submittedName>
        <fullName evidence="2">Uncharacterized protein</fullName>
    </submittedName>
</protein>
<proteinExistence type="predicted"/>
<feature type="transmembrane region" description="Helical" evidence="1">
    <location>
        <begin position="48"/>
        <end position="73"/>
    </location>
</feature>
<dbReference type="RefSeq" id="WP_221874657.1">
    <property type="nucleotide sequence ID" value="NZ_JACWFH010000024.1"/>
</dbReference>
<keyword evidence="1" id="KW-0472">Membrane</keyword>
<evidence type="ECO:0000313" key="2">
    <source>
        <dbReference type="EMBL" id="MBY0098434.1"/>
    </source>
</evidence>
<organism evidence="2 3">
    <name type="scientific">Mesobacillus maritimus</name>
    <dbReference type="NCBI Taxonomy" id="1643336"/>
    <lineage>
        <taxon>Bacteria</taxon>
        <taxon>Bacillati</taxon>
        <taxon>Bacillota</taxon>
        <taxon>Bacilli</taxon>
        <taxon>Bacillales</taxon>
        <taxon>Bacillaceae</taxon>
        <taxon>Mesobacillus</taxon>
    </lineage>
</organism>
<dbReference type="SUPFAM" id="SSF81342">
    <property type="entry name" value="Transmembrane di-heme cytochromes"/>
    <property type="match status" value="1"/>
</dbReference>
<evidence type="ECO:0000256" key="1">
    <source>
        <dbReference type="SAM" id="Phobius"/>
    </source>
</evidence>
<keyword evidence="1" id="KW-1133">Transmembrane helix</keyword>
<accession>A0ABS7K849</accession>